<dbReference type="Pfam" id="PF01872">
    <property type="entry name" value="RibD_C"/>
    <property type="match status" value="1"/>
</dbReference>
<comment type="cofactor">
    <cofactor evidence="12 15">
        <name>Zn(2+)</name>
        <dbReference type="ChEBI" id="CHEBI:29105"/>
    </cofactor>
    <text evidence="12 15">Binds 1 zinc ion.</text>
</comment>
<feature type="binding site" evidence="14">
    <location>
        <position position="202"/>
    </location>
    <ligand>
        <name>substrate</name>
    </ligand>
</feature>
<comment type="pathway">
    <text evidence="3 12">Cofactor biosynthesis; riboflavin biosynthesis; 5-amino-6-(D-ribitylamino)uracil from GTP: step 3/4.</text>
</comment>
<evidence type="ECO:0000256" key="13">
    <source>
        <dbReference type="PIRSR" id="PIRSR006769-1"/>
    </source>
</evidence>
<dbReference type="InterPro" id="IPR002125">
    <property type="entry name" value="CMP_dCMP_dom"/>
</dbReference>
<comment type="similarity">
    <text evidence="5 12">In the C-terminal section; belongs to the HTP reductase family.</text>
</comment>
<dbReference type="GO" id="GO:0008270">
    <property type="term" value="F:zinc ion binding"/>
    <property type="evidence" value="ECO:0007669"/>
    <property type="project" value="InterPro"/>
</dbReference>
<keyword evidence="12 17" id="KW-0378">Hydrolase</keyword>
<feature type="binding site" evidence="15">
    <location>
        <position position="45"/>
    </location>
    <ligand>
        <name>Zn(2+)</name>
        <dbReference type="ChEBI" id="CHEBI:29105"/>
        <note>catalytic</note>
    </ligand>
</feature>
<evidence type="ECO:0000256" key="1">
    <source>
        <dbReference type="ARBA" id="ARBA00002151"/>
    </source>
</evidence>
<gene>
    <name evidence="17" type="primary">ribD</name>
    <name evidence="17" type="ORF">ENS64_03945</name>
</gene>
<feature type="binding site" evidence="15">
    <location>
        <position position="70"/>
    </location>
    <ligand>
        <name>Zn(2+)</name>
        <dbReference type="ChEBI" id="CHEBI:29105"/>
        <note>catalytic</note>
    </ligand>
</feature>
<dbReference type="InterPro" id="IPR050765">
    <property type="entry name" value="Riboflavin_Biosynth_HTPR"/>
</dbReference>
<keyword evidence="6 12" id="KW-0686">Riboflavin biosynthesis</keyword>
<dbReference type="GO" id="GO:0009231">
    <property type="term" value="P:riboflavin biosynthetic process"/>
    <property type="evidence" value="ECO:0007669"/>
    <property type="project" value="UniProtKB-UniPathway"/>
</dbReference>
<dbReference type="NCBIfam" id="TIGR00326">
    <property type="entry name" value="eubact_ribD"/>
    <property type="match status" value="1"/>
</dbReference>
<evidence type="ECO:0000256" key="12">
    <source>
        <dbReference type="PIRNR" id="PIRNR006769"/>
    </source>
</evidence>
<organism evidence="17">
    <name type="scientific">Schlesneria paludicola</name>
    <dbReference type="NCBI Taxonomy" id="360056"/>
    <lineage>
        <taxon>Bacteria</taxon>
        <taxon>Pseudomonadati</taxon>
        <taxon>Planctomycetota</taxon>
        <taxon>Planctomycetia</taxon>
        <taxon>Planctomycetales</taxon>
        <taxon>Planctomycetaceae</taxon>
        <taxon>Schlesneria</taxon>
    </lineage>
</organism>
<keyword evidence="8 12" id="KW-0862">Zinc</keyword>
<dbReference type="Pfam" id="PF00383">
    <property type="entry name" value="dCMP_cyt_deam_1"/>
    <property type="match status" value="1"/>
</dbReference>
<evidence type="ECO:0000256" key="3">
    <source>
        <dbReference type="ARBA" id="ARBA00004910"/>
    </source>
</evidence>
<keyword evidence="11" id="KW-0511">Multifunctional enzyme</keyword>
<accession>A0A7C4QGT7</accession>
<evidence type="ECO:0000256" key="7">
    <source>
        <dbReference type="ARBA" id="ARBA00022723"/>
    </source>
</evidence>
<dbReference type="PANTHER" id="PTHR38011">
    <property type="entry name" value="DIHYDROFOLATE REDUCTASE FAMILY PROTEIN (AFU_ORTHOLOGUE AFUA_8G06820)"/>
    <property type="match status" value="1"/>
</dbReference>
<dbReference type="UniPathway" id="UPA00275">
    <property type="reaction ID" value="UER00401"/>
</dbReference>
<keyword evidence="10 12" id="KW-0560">Oxidoreductase</keyword>
<comment type="catalytic activity">
    <reaction evidence="12">
        <text>2,5-diamino-6-hydroxy-4-(5-phosphoribosylamino)-pyrimidine + H2O + H(+) = 5-amino-6-(5-phospho-D-ribosylamino)uracil + NH4(+)</text>
        <dbReference type="Rhea" id="RHEA:21868"/>
        <dbReference type="ChEBI" id="CHEBI:15377"/>
        <dbReference type="ChEBI" id="CHEBI:15378"/>
        <dbReference type="ChEBI" id="CHEBI:28938"/>
        <dbReference type="ChEBI" id="CHEBI:58453"/>
        <dbReference type="ChEBI" id="CHEBI:58614"/>
        <dbReference type="EC" id="3.5.4.26"/>
    </reaction>
</comment>
<sequence length="374" mass="39737">MRYALALAARGVGRVEPNPPVGAVLVDRERRLLGEGWHERFGGPHAEVFALQQAGSAARGNTLFVTLEPCCHFGKTPPCTRAIVAAGVARVVAAVSDPAPQVAGQGLRELRSAGVDVEVGLLEHEARRLLAPFFKLILTAQPWVHAKWAMTCDGKLATRTGHSQWISGSASRAVVHQLRGRMDAVVVGRGTVVADDPLLTARPAGPRTATRIVLDRQGRLPLTAQVVRTARDVPTMCVVGPAAPAERLKLLQAHGVEVLPIAAVDDFRGTWPLLLAELGRRRMTHVLIEGGSQVLGGAFDADVIDEWHVFIAPKVVGGAAAPSPLAGIGRETVAAVPDLVDGTWQWLGDDAYLHGYTRRSTPPEDDAAGTPQVS</sequence>
<dbReference type="PROSITE" id="PS00903">
    <property type="entry name" value="CYT_DCMP_DEAMINASES_1"/>
    <property type="match status" value="1"/>
</dbReference>
<comment type="function">
    <text evidence="1 12">Converts 2,5-diamino-6-(ribosylamino)-4(3h)-pyrimidinone 5'-phosphate into 5-amino-6-(ribosylamino)-2,4(1h,3h)-pyrimidinedione 5'-phosphate.</text>
</comment>
<dbReference type="InterPro" id="IPR011549">
    <property type="entry name" value="RibD_C"/>
</dbReference>
<dbReference type="PROSITE" id="PS51747">
    <property type="entry name" value="CYT_DCMP_DEAMINASES_2"/>
    <property type="match status" value="1"/>
</dbReference>
<evidence type="ECO:0000256" key="6">
    <source>
        <dbReference type="ARBA" id="ARBA00022619"/>
    </source>
</evidence>
<dbReference type="Gene3D" id="3.40.140.10">
    <property type="entry name" value="Cytidine Deaminase, domain 2"/>
    <property type="match status" value="1"/>
</dbReference>
<evidence type="ECO:0000256" key="10">
    <source>
        <dbReference type="ARBA" id="ARBA00023002"/>
    </source>
</evidence>
<feature type="binding site" evidence="14">
    <location>
        <position position="149"/>
    </location>
    <ligand>
        <name>NADP(+)</name>
        <dbReference type="ChEBI" id="CHEBI:58349"/>
    </ligand>
</feature>
<dbReference type="AlphaFoldDB" id="A0A7C4QGT7"/>
<dbReference type="InterPro" id="IPR004794">
    <property type="entry name" value="Eubact_RibD"/>
</dbReference>
<evidence type="ECO:0000259" key="16">
    <source>
        <dbReference type="PROSITE" id="PS51747"/>
    </source>
</evidence>
<dbReference type="InterPro" id="IPR002734">
    <property type="entry name" value="RibDG_C"/>
</dbReference>
<dbReference type="PANTHER" id="PTHR38011:SF7">
    <property type="entry name" value="2,5-DIAMINO-6-RIBOSYLAMINO-4(3H)-PYRIMIDINONE 5'-PHOSPHATE REDUCTASE"/>
    <property type="match status" value="1"/>
</dbReference>
<dbReference type="EMBL" id="DSVQ01000007">
    <property type="protein sequence ID" value="HGT38401.1"/>
    <property type="molecule type" value="Genomic_DNA"/>
</dbReference>
<dbReference type="PIRSF" id="PIRSF006769">
    <property type="entry name" value="RibD"/>
    <property type="match status" value="1"/>
</dbReference>
<protein>
    <recommendedName>
        <fullName evidence="12">Riboflavin biosynthesis protein RibD</fullName>
    </recommendedName>
    <domain>
        <recommendedName>
            <fullName evidence="12">Diaminohydroxyphosphoribosylaminopyrimidine deaminase</fullName>
            <shortName evidence="12">DRAP deaminase</shortName>
            <ecNumber evidence="12">3.5.4.26</ecNumber>
        </recommendedName>
        <alternativeName>
            <fullName evidence="12">Riboflavin-specific deaminase</fullName>
        </alternativeName>
    </domain>
    <domain>
        <recommendedName>
            <fullName evidence="12">5-amino-6-(5-phosphoribosylamino)uracil reductase</fullName>
            <ecNumber evidence="12">1.1.1.193</ecNumber>
        </recommendedName>
        <alternativeName>
            <fullName evidence="12">HTP reductase</fullName>
        </alternativeName>
    </domain>
</protein>
<dbReference type="EC" id="3.5.4.26" evidence="12"/>
<comment type="pathway">
    <text evidence="2 12">Cofactor biosynthesis; riboflavin biosynthesis; 5-amino-6-(D-ribitylamino)uracil from GTP: step 2/4.</text>
</comment>
<name>A0A7C4QGT7_9PLAN</name>
<comment type="catalytic activity">
    <reaction evidence="12">
        <text>5-amino-6-(5-phospho-D-ribitylamino)uracil + NADP(+) = 5-amino-6-(5-phospho-D-ribosylamino)uracil + NADPH + H(+)</text>
        <dbReference type="Rhea" id="RHEA:17845"/>
        <dbReference type="ChEBI" id="CHEBI:15378"/>
        <dbReference type="ChEBI" id="CHEBI:57783"/>
        <dbReference type="ChEBI" id="CHEBI:58349"/>
        <dbReference type="ChEBI" id="CHEBI:58421"/>
        <dbReference type="ChEBI" id="CHEBI:58453"/>
        <dbReference type="EC" id="1.1.1.193"/>
    </reaction>
</comment>
<dbReference type="EC" id="1.1.1.193" evidence="12"/>
<dbReference type="SUPFAM" id="SSF53597">
    <property type="entry name" value="Dihydrofolate reductase-like"/>
    <property type="match status" value="1"/>
</dbReference>
<evidence type="ECO:0000256" key="4">
    <source>
        <dbReference type="ARBA" id="ARBA00005259"/>
    </source>
</evidence>
<feature type="domain" description="CMP/dCMP-type deaminase" evidence="16">
    <location>
        <begin position="1"/>
        <end position="118"/>
    </location>
</feature>
<feature type="binding site" evidence="14">
    <location>
        <position position="289"/>
    </location>
    <ligand>
        <name>substrate</name>
    </ligand>
</feature>
<feature type="binding site" evidence="14">
    <location>
        <position position="163"/>
    </location>
    <ligand>
        <name>substrate</name>
    </ligand>
</feature>
<evidence type="ECO:0000256" key="9">
    <source>
        <dbReference type="ARBA" id="ARBA00022857"/>
    </source>
</evidence>
<dbReference type="SUPFAM" id="SSF53927">
    <property type="entry name" value="Cytidine deaminase-like"/>
    <property type="match status" value="1"/>
</dbReference>
<feature type="binding site" evidence="14">
    <location>
        <begin position="291"/>
        <end position="297"/>
    </location>
    <ligand>
        <name>NADP(+)</name>
        <dbReference type="ChEBI" id="CHEBI:58349"/>
    </ligand>
</feature>
<dbReference type="GO" id="GO:0008835">
    <property type="term" value="F:diaminohydroxyphosphoribosylaminopyrimidine deaminase activity"/>
    <property type="evidence" value="ECO:0007669"/>
    <property type="project" value="UniProtKB-EC"/>
</dbReference>
<feature type="binding site" evidence="14">
    <location>
        <position position="191"/>
    </location>
    <ligand>
        <name>NADP(+)</name>
        <dbReference type="ChEBI" id="CHEBI:58349"/>
    </ligand>
</feature>
<proteinExistence type="inferred from homology"/>
<keyword evidence="7 12" id="KW-0479">Metal-binding</keyword>
<evidence type="ECO:0000256" key="2">
    <source>
        <dbReference type="ARBA" id="ARBA00004882"/>
    </source>
</evidence>
<comment type="similarity">
    <text evidence="4 12">In the N-terminal section; belongs to the cytidine and deoxycytidylate deaminase family.</text>
</comment>
<feature type="binding site" evidence="14">
    <location>
        <position position="199"/>
    </location>
    <ligand>
        <name>NADP(+)</name>
        <dbReference type="ChEBI" id="CHEBI:58349"/>
    </ligand>
</feature>
<comment type="caution">
    <text evidence="17">The sequence shown here is derived from an EMBL/GenBank/DDBJ whole genome shotgun (WGS) entry which is preliminary data.</text>
</comment>
<feature type="binding site" evidence="15">
    <location>
        <position position="79"/>
    </location>
    <ligand>
        <name>Zn(2+)</name>
        <dbReference type="ChEBI" id="CHEBI:29105"/>
        <note>catalytic</note>
    </ligand>
</feature>
<feature type="binding site" evidence="14">
    <location>
        <position position="179"/>
    </location>
    <ligand>
        <name>substrate</name>
    </ligand>
</feature>
<feature type="active site" description="Proton donor" evidence="13">
    <location>
        <position position="47"/>
    </location>
</feature>
<reference evidence="17" key="1">
    <citation type="journal article" date="2020" name="mSystems">
        <title>Genome- and Community-Level Interaction Insights into Carbon Utilization and Element Cycling Functions of Hydrothermarchaeota in Hydrothermal Sediment.</title>
        <authorList>
            <person name="Zhou Z."/>
            <person name="Liu Y."/>
            <person name="Xu W."/>
            <person name="Pan J."/>
            <person name="Luo Z.H."/>
            <person name="Li M."/>
        </authorList>
    </citation>
    <scope>NUCLEOTIDE SEQUENCE [LARGE SCALE GENOMIC DNA]</scope>
    <source>
        <strain evidence="17">SpSt-508</strain>
    </source>
</reference>
<evidence type="ECO:0000256" key="11">
    <source>
        <dbReference type="ARBA" id="ARBA00023268"/>
    </source>
</evidence>
<dbReference type="InterPro" id="IPR016193">
    <property type="entry name" value="Cytidine_deaminase-like"/>
</dbReference>
<evidence type="ECO:0000256" key="5">
    <source>
        <dbReference type="ARBA" id="ARBA00007417"/>
    </source>
</evidence>
<feature type="binding site" evidence="14">
    <location>
        <position position="165"/>
    </location>
    <ligand>
        <name>NADP(+)</name>
        <dbReference type="ChEBI" id="CHEBI:58349"/>
    </ligand>
</feature>
<dbReference type="InterPro" id="IPR024072">
    <property type="entry name" value="DHFR-like_dom_sf"/>
</dbReference>
<dbReference type="Gene3D" id="3.40.430.10">
    <property type="entry name" value="Dihydrofolate Reductase, subunit A"/>
    <property type="match status" value="1"/>
</dbReference>
<keyword evidence="9 12" id="KW-0521">NADP</keyword>
<dbReference type="NCBIfam" id="TIGR00227">
    <property type="entry name" value="ribD_Cterm"/>
    <property type="match status" value="1"/>
</dbReference>
<dbReference type="GO" id="GO:0008703">
    <property type="term" value="F:5-amino-6-(5-phosphoribosylamino)uracil reductase activity"/>
    <property type="evidence" value="ECO:0007669"/>
    <property type="project" value="UniProtKB-EC"/>
</dbReference>
<dbReference type="InterPro" id="IPR016192">
    <property type="entry name" value="APOBEC/CMP_deaminase_Zn-bd"/>
</dbReference>
<evidence type="ECO:0000256" key="15">
    <source>
        <dbReference type="PIRSR" id="PIRSR006769-3"/>
    </source>
</evidence>
<dbReference type="CDD" id="cd01284">
    <property type="entry name" value="Riboflavin_deaminase-reductase"/>
    <property type="match status" value="1"/>
</dbReference>
<evidence type="ECO:0000256" key="8">
    <source>
        <dbReference type="ARBA" id="ARBA00022833"/>
    </source>
</evidence>
<evidence type="ECO:0000256" key="14">
    <source>
        <dbReference type="PIRSR" id="PIRSR006769-2"/>
    </source>
</evidence>
<evidence type="ECO:0000313" key="17">
    <source>
        <dbReference type="EMBL" id="HGT38401.1"/>
    </source>
</evidence>
<dbReference type="GO" id="GO:0050661">
    <property type="term" value="F:NADP binding"/>
    <property type="evidence" value="ECO:0007669"/>
    <property type="project" value="InterPro"/>
</dbReference>
<feature type="binding site" evidence="14">
    <location>
        <position position="195"/>
    </location>
    <ligand>
        <name>NADP(+)</name>
        <dbReference type="ChEBI" id="CHEBI:58349"/>
    </ligand>
</feature>